<proteinExistence type="predicted"/>
<dbReference type="EMBL" id="CP090643">
    <property type="protein sequence ID" value="WFN23691.1"/>
    <property type="molecule type" value="Genomic_DNA"/>
</dbReference>
<reference evidence="1" key="1">
    <citation type="journal article" date="2016" name="Biosci. Biotechnol. Biochem.">
        <title>Bioconversion of AHX to AOH by resting cells of Burkholderia contaminans CH-1.</title>
        <authorList>
            <person name="Choi J.H."/>
            <person name="Kikuchi A."/>
            <person name="Pumkaeo P."/>
            <person name="Hirai H."/>
            <person name="Tokuyama S."/>
            <person name="Kawagishi H."/>
        </authorList>
    </citation>
    <scope>NUCLEOTIDE SEQUENCE</scope>
    <source>
        <strain evidence="1">CH-1</strain>
        <plasmid evidence="1">pBC453</plasmid>
    </source>
</reference>
<name>A0A250LLN4_9BURK</name>
<sequence length="114" mass="12019">MPQVAALTNLINLAPINQLVDGAFSTIWIRDESRAGIFGRKKVDNTVASLGDANVSVLVDEFNAILAGGETVDVEVAGTRYGITKAAVVGGTEYVITEHARIPPAQRGEPTITI</sequence>
<reference evidence="1" key="2">
    <citation type="journal article" date="2017" name="Genome Announc.">
        <title>High-Quality Draft Genome Sequence of Burkholderia contaminans CH-1, a Gram-Negative Bacterium That Metabolizes 2-Azahypoxanthine, a Plant Growth-Regulating Compound.</title>
        <authorList>
            <person name="Choi J.-H."/>
            <person name="Sugiura H."/>
            <person name="Moriuchi R."/>
            <person name="Kawagishi H."/>
            <person name="Dohra H."/>
        </authorList>
    </citation>
    <scope>NUCLEOTIDE SEQUENCE</scope>
    <source>
        <strain evidence="1">CH-1</strain>
        <plasmid evidence="1">pBC453</plasmid>
    </source>
</reference>
<evidence type="ECO:0000313" key="2">
    <source>
        <dbReference type="EMBL" id="WFN23691.1"/>
    </source>
</evidence>
<dbReference type="EMBL" id="AP018360">
    <property type="protein sequence ID" value="BBA45448.1"/>
    <property type="molecule type" value="Genomic_DNA"/>
</dbReference>
<evidence type="ECO:0000313" key="1">
    <source>
        <dbReference type="EMBL" id="BBA45448.1"/>
    </source>
</evidence>
<dbReference type="RefSeq" id="WP_077233613.1">
    <property type="nucleotide sequence ID" value="NZ_AP018360.1"/>
</dbReference>
<dbReference type="OrthoDB" id="9019362at2"/>
<keyword evidence="1" id="KW-0614">Plasmid</keyword>
<geneLocation type="plasmid" evidence="2 3">
    <name>unnamed1</name>
</geneLocation>
<organism evidence="1">
    <name type="scientific">Burkholderia contaminans</name>
    <dbReference type="NCBI Taxonomy" id="488447"/>
    <lineage>
        <taxon>Bacteria</taxon>
        <taxon>Pseudomonadati</taxon>
        <taxon>Pseudomonadota</taxon>
        <taxon>Betaproteobacteria</taxon>
        <taxon>Burkholderiales</taxon>
        <taxon>Burkholderiaceae</taxon>
        <taxon>Burkholderia</taxon>
        <taxon>Burkholderia cepacia complex</taxon>
    </lineage>
</organism>
<protein>
    <submittedName>
        <fullName evidence="1">Uncharacterized protein</fullName>
    </submittedName>
</protein>
<geneLocation type="plasmid" evidence="1">
    <name>pBC453</name>
</geneLocation>
<reference evidence="2 3" key="3">
    <citation type="submission" date="2021-12" db="EMBL/GenBank/DDBJ databases">
        <title>Genomic and phenotypic characterization of three Burkholderia contaminans isolates recovered from different sources.</title>
        <authorList>
            <person name="Lopez De Volder A."/>
            <person name="Fan Y."/>
            <person name="Nunvar J."/>
            <person name="Herrera T."/>
            <person name="Timp W."/>
            <person name="Degrossi J."/>
        </authorList>
    </citation>
    <scope>NUCLEOTIDE SEQUENCE [LARGE SCALE GENOMIC DNA]</scope>
    <source>
        <strain evidence="2 3">LMG 23361</strain>
        <plasmid evidence="2 3">unnamed1</plasmid>
    </source>
</reference>
<evidence type="ECO:0000313" key="3">
    <source>
        <dbReference type="Proteomes" id="UP001220209"/>
    </source>
</evidence>
<dbReference type="Proteomes" id="UP001220209">
    <property type="component" value="Plasmid unnamed1"/>
</dbReference>
<gene>
    <name evidence="1" type="ORF">BCCH1_79590</name>
    <name evidence="2" type="ORF">LXE91_39855</name>
</gene>
<accession>A0A250LLN4</accession>
<dbReference type="AlphaFoldDB" id="A0A250LLN4"/>